<evidence type="ECO:0008006" key="3">
    <source>
        <dbReference type="Google" id="ProtNLM"/>
    </source>
</evidence>
<evidence type="ECO:0000313" key="2">
    <source>
        <dbReference type="Proteomes" id="UP000295313"/>
    </source>
</evidence>
<proteinExistence type="predicted"/>
<accession>A0A4R8I8D1</accession>
<dbReference type="EMBL" id="SOEO01000001">
    <property type="protein sequence ID" value="TDX85914.1"/>
    <property type="molecule type" value="Genomic_DNA"/>
</dbReference>
<dbReference type="Proteomes" id="UP000295313">
    <property type="component" value="Unassembled WGS sequence"/>
</dbReference>
<name>A0A4R8I8D1_9FLAO</name>
<comment type="caution">
    <text evidence="1">The sequence shown here is derived from an EMBL/GenBank/DDBJ whole genome shotgun (WGS) entry which is preliminary data.</text>
</comment>
<sequence>MKNIFWLFGVLMLLTSCGGEDDICLNSDSTPRLKLKFRNANDQLIRMDTLYIDVDFGKDSLRNTTTAVAVDSVLVPLRIDDSSFTDFYVRTRKAGPRSKIRVNYEAKSIYVSPACGFKRNYENLKPELSQPDPVQSIQTNVTSLTDENRINFYLRF</sequence>
<dbReference type="PROSITE" id="PS51257">
    <property type="entry name" value="PROKAR_LIPOPROTEIN"/>
    <property type="match status" value="1"/>
</dbReference>
<reference evidence="1 2" key="1">
    <citation type="submission" date="2019-03" db="EMBL/GenBank/DDBJ databases">
        <title>Genomic Encyclopedia of Type Strains, Phase III (KMG-III): the genomes of soil and plant-associated and newly described type strains.</title>
        <authorList>
            <person name="Whitman W."/>
        </authorList>
    </citation>
    <scope>NUCLEOTIDE SEQUENCE [LARGE SCALE GENOMIC DNA]</scope>
    <source>
        <strain evidence="1 2">CGMCC 1.12802</strain>
    </source>
</reference>
<evidence type="ECO:0000313" key="1">
    <source>
        <dbReference type="EMBL" id="TDX85914.1"/>
    </source>
</evidence>
<keyword evidence="2" id="KW-1185">Reference proteome</keyword>
<protein>
    <recommendedName>
        <fullName evidence="3">Lipoprotein</fullName>
    </recommendedName>
</protein>
<dbReference type="RefSeq" id="WP_133942571.1">
    <property type="nucleotide sequence ID" value="NZ_SOEO01000001.1"/>
</dbReference>
<dbReference type="InterPro" id="IPR045607">
    <property type="entry name" value="DUF6452"/>
</dbReference>
<dbReference type="Pfam" id="PF20050">
    <property type="entry name" value="DUF6452"/>
    <property type="match status" value="1"/>
</dbReference>
<dbReference type="OrthoDB" id="663527at2"/>
<dbReference type="AlphaFoldDB" id="A0A4R8I8D1"/>
<organism evidence="1 2">
    <name type="scientific">Epilithonimonas xixisoli</name>
    <dbReference type="NCBI Taxonomy" id="1476462"/>
    <lineage>
        <taxon>Bacteria</taxon>
        <taxon>Pseudomonadati</taxon>
        <taxon>Bacteroidota</taxon>
        <taxon>Flavobacteriia</taxon>
        <taxon>Flavobacteriales</taxon>
        <taxon>Weeksellaceae</taxon>
        <taxon>Chryseobacterium group</taxon>
        <taxon>Epilithonimonas</taxon>
    </lineage>
</organism>
<gene>
    <name evidence="1" type="ORF">B0I22_0004</name>
</gene>